<dbReference type="EMBL" id="BGPR01007668">
    <property type="protein sequence ID" value="GBN28633.1"/>
    <property type="molecule type" value="Genomic_DNA"/>
</dbReference>
<gene>
    <name evidence="2" type="ORF">AVEN_242368_1</name>
</gene>
<proteinExistence type="predicted"/>
<comment type="caution">
    <text evidence="2">The sequence shown here is derived from an EMBL/GenBank/DDBJ whole genome shotgun (WGS) entry which is preliminary data.</text>
</comment>
<sequence>MNAKNPVWGGTIEDERGRQLMEFTLSKGLAFLNDEESPPTFDGSTGRSWIDTTLADCITAESIFKWKVDSEPSCSDHKSITFSIYAGRHKSIKSNRFRLKNLDLVVLRTSLTHHKFLPVVTQVH</sequence>
<dbReference type="InterPro" id="IPR036691">
    <property type="entry name" value="Endo/exonu/phosph_ase_sf"/>
</dbReference>
<dbReference type="GO" id="GO:0003824">
    <property type="term" value="F:catalytic activity"/>
    <property type="evidence" value="ECO:0007669"/>
    <property type="project" value="InterPro"/>
</dbReference>
<evidence type="ECO:0000313" key="2">
    <source>
        <dbReference type="EMBL" id="GBN28633.1"/>
    </source>
</evidence>
<name>A0A4Y2MPL8_ARAVE</name>
<evidence type="ECO:0000313" key="3">
    <source>
        <dbReference type="Proteomes" id="UP000499080"/>
    </source>
</evidence>
<accession>A0A4Y2MPL8</accession>
<keyword evidence="3" id="KW-1185">Reference proteome</keyword>
<dbReference type="Proteomes" id="UP000499080">
    <property type="component" value="Unassembled WGS sequence"/>
</dbReference>
<dbReference type="OrthoDB" id="6780406at2759"/>
<dbReference type="Pfam" id="PF14529">
    <property type="entry name" value="Exo_endo_phos_2"/>
    <property type="match status" value="1"/>
</dbReference>
<dbReference type="Gene3D" id="3.60.10.10">
    <property type="entry name" value="Endonuclease/exonuclease/phosphatase"/>
    <property type="match status" value="1"/>
</dbReference>
<dbReference type="SUPFAM" id="SSF56219">
    <property type="entry name" value="DNase I-like"/>
    <property type="match status" value="1"/>
</dbReference>
<dbReference type="InterPro" id="IPR005135">
    <property type="entry name" value="Endo/exonuclease/phosphatase"/>
</dbReference>
<feature type="domain" description="Endonuclease/exonuclease/phosphatase" evidence="1">
    <location>
        <begin position="1"/>
        <end position="80"/>
    </location>
</feature>
<organism evidence="2 3">
    <name type="scientific">Araneus ventricosus</name>
    <name type="common">Orbweaver spider</name>
    <name type="synonym">Epeira ventricosa</name>
    <dbReference type="NCBI Taxonomy" id="182803"/>
    <lineage>
        <taxon>Eukaryota</taxon>
        <taxon>Metazoa</taxon>
        <taxon>Ecdysozoa</taxon>
        <taxon>Arthropoda</taxon>
        <taxon>Chelicerata</taxon>
        <taxon>Arachnida</taxon>
        <taxon>Araneae</taxon>
        <taxon>Araneomorphae</taxon>
        <taxon>Entelegynae</taxon>
        <taxon>Araneoidea</taxon>
        <taxon>Araneidae</taxon>
        <taxon>Araneus</taxon>
    </lineage>
</organism>
<evidence type="ECO:0000259" key="1">
    <source>
        <dbReference type="Pfam" id="PF14529"/>
    </source>
</evidence>
<protein>
    <recommendedName>
        <fullName evidence="1">Endonuclease/exonuclease/phosphatase domain-containing protein</fullName>
    </recommendedName>
</protein>
<dbReference type="AlphaFoldDB" id="A0A4Y2MPL8"/>
<reference evidence="2 3" key="1">
    <citation type="journal article" date="2019" name="Sci. Rep.">
        <title>Orb-weaving spider Araneus ventricosus genome elucidates the spidroin gene catalogue.</title>
        <authorList>
            <person name="Kono N."/>
            <person name="Nakamura H."/>
            <person name="Ohtoshi R."/>
            <person name="Moran D.A.P."/>
            <person name="Shinohara A."/>
            <person name="Yoshida Y."/>
            <person name="Fujiwara M."/>
            <person name="Mori M."/>
            <person name="Tomita M."/>
            <person name="Arakawa K."/>
        </authorList>
    </citation>
    <scope>NUCLEOTIDE SEQUENCE [LARGE SCALE GENOMIC DNA]</scope>
</reference>